<dbReference type="InterPro" id="IPR029058">
    <property type="entry name" value="AB_hydrolase_fold"/>
</dbReference>
<reference evidence="2" key="1">
    <citation type="submission" date="2020-10" db="EMBL/GenBank/DDBJ databases">
        <title>Chromosome-scale genome assembly of the Allis shad, Alosa alosa.</title>
        <authorList>
            <person name="Margot Z."/>
            <person name="Christophe K."/>
            <person name="Cabau C."/>
            <person name="Louis A."/>
            <person name="Berthelot C."/>
            <person name="Parey E."/>
            <person name="Roest Crollius H."/>
            <person name="Montfort J."/>
            <person name="Robinson-Rechavi M."/>
            <person name="Bucao C."/>
            <person name="Bouchez O."/>
            <person name="Gislard M."/>
            <person name="Lluch J."/>
            <person name="Milhes M."/>
            <person name="Lampietro C."/>
            <person name="Lopez Roques C."/>
            <person name="Donnadieu C."/>
            <person name="Braasch I."/>
            <person name="Desvignes T."/>
            <person name="Postlethwait J."/>
            <person name="Bobe J."/>
            <person name="Guiguen Y."/>
        </authorList>
    </citation>
    <scope>NUCLEOTIDE SEQUENCE</scope>
    <source>
        <strain evidence="2">M-15738</strain>
        <tissue evidence="2">Blood</tissue>
    </source>
</reference>
<feature type="domain" description="KANL3/Tex30 alpha/beta hydrolase-like" evidence="1">
    <location>
        <begin position="32"/>
        <end position="223"/>
    </location>
</feature>
<keyword evidence="3" id="KW-1185">Reference proteome</keyword>
<dbReference type="EMBL" id="JADWDJ010000003">
    <property type="protein sequence ID" value="KAG5282881.1"/>
    <property type="molecule type" value="Genomic_DNA"/>
</dbReference>
<organism evidence="2 3">
    <name type="scientific">Alosa alosa</name>
    <name type="common">allis shad</name>
    <dbReference type="NCBI Taxonomy" id="278164"/>
    <lineage>
        <taxon>Eukaryota</taxon>
        <taxon>Metazoa</taxon>
        <taxon>Chordata</taxon>
        <taxon>Craniata</taxon>
        <taxon>Vertebrata</taxon>
        <taxon>Euteleostomi</taxon>
        <taxon>Actinopterygii</taxon>
        <taxon>Neopterygii</taxon>
        <taxon>Teleostei</taxon>
        <taxon>Clupei</taxon>
        <taxon>Clupeiformes</taxon>
        <taxon>Clupeoidei</taxon>
        <taxon>Clupeidae</taxon>
        <taxon>Alosa</taxon>
    </lineage>
</organism>
<dbReference type="PANTHER" id="PTHR13136">
    <property type="entry name" value="TESTIS DEVELOPMENT PROTEIN PRTD"/>
    <property type="match status" value="1"/>
</dbReference>
<accession>A0AAV6HBP2</accession>
<proteinExistence type="predicted"/>
<dbReference type="Pfam" id="PF20408">
    <property type="entry name" value="Abhydrolase_11"/>
    <property type="match status" value="1"/>
</dbReference>
<dbReference type="InterPro" id="IPR026555">
    <property type="entry name" value="NSL3/Tex30"/>
</dbReference>
<evidence type="ECO:0000259" key="1">
    <source>
        <dbReference type="Pfam" id="PF20408"/>
    </source>
</evidence>
<sequence>MAECSEEKVKIPVGEKRLDAVITFTDKVSDVRTAVVLTHGAGGDMNFRHLVSLARAVAASGHICVRFTCKSLNLPYRVKAYGAVVTYLKSHGRFTLTKLFLGGRSMGARAAVSLARQLSEEGDECVWGVVCVSFPLHPPAQTHTHTHQERSQDLRALSHQPVLFISGTADNMCERKLLEELVQDMQAPAAVRWIEGGGHGLAVKGRPEEAVLEEVNTHITEWIQQQLSD</sequence>
<dbReference type="PANTHER" id="PTHR13136:SF11">
    <property type="entry name" value="TESTIS-EXPRESSED PROTEIN 30"/>
    <property type="match status" value="1"/>
</dbReference>
<dbReference type="Proteomes" id="UP000823561">
    <property type="component" value="Chromosome 3"/>
</dbReference>
<evidence type="ECO:0000313" key="3">
    <source>
        <dbReference type="Proteomes" id="UP000823561"/>
    </source>
</evidence>
<dbReference type="Gene3D" id="3.40.50.1820">
    <property type="entry name" value="alpha/beta hydrolase"/>
    <property type="match status" value="1"/>
</dbReference>
<name>A0AAV6HBP2_9TELE</name>
<comment type="caution">
    <text evidence="2">The sequence shown here is derived from an EMBL/GenBank/DDBJ whole genome shotgun (WGS) entry which is preliminary data.</text>
</comment>
<dbReference type="AlphaFoldDB" id="A0AAV6HBP2"/>
<dbReference type="InterPro" id="IPR046879">
    <property type="entry name" value="KANL3/Tex30_Abhydrolase"/>
</dbReference>
<gene>
    <name evidence="2" type="ORF">AALO_G00035750</name>
</gene>
<protein>
    <recommendedName>
        <fullName evidence="1">KANL3/Tex30 alpha/beta hydrolase-like domain-containing protein</fullName>
    </recommendedName>
</protein>
<evidence type="ECO:0000313" key="2">
    <source>
        <dbReference type="EMBL" id="KAG5282881.1"/>
    </source>
</evidence>
<dbReference type="SUPFAM" id="SSF53474">
    <property type="entry name" value="alpha/beta-Hydrolases"/>
    <property type="match status" value="1"/>
</dbReference>